<dbReference type="GO" id="GO:0005829">
    <property type="term" value="C:cytosol"/>
    <property type="evidence" value="ECO:0007669"/>
    <property type="project" value="TreeGrafter"/>
</dbReference>
<proteinExistence type="inferred from homology"/>
<keyword evidence="7" id="KW-0030">Aminoacyl-tRNA synthetase</keyword>
<keyword evidence="5" id="KW-0067">ATP-binding</keyword>
<dbReference type="Pfam" id="PF00579">
    <property type="entry name" value="tRNA-synt_1b"/>
    <property type="match status" value="1"/>
</dbReference>
<dbReference type="SUPFAM" id="SSF52374">
    <property type="entry name" value="Nucleotidylyl transferase"/>
    <property type="match status" value="1"/>
</dbReference>
<evidence type="ECO:0000256" key="2">
    <source>
        <dbReference type="ARBA" id="ARBA00013161"/>
    </source>
</evidence>
<dbReference type="PANTHER" id="PTHR43766:SF1">
    <property type="entry name" value="TRYPTOPHAN--TRNA LIGASE, MITOCHONDRIAL"/>
    <property type="match status" value="1"/>
</dbReference>
<dbReference type="InterPro" id="IPR002305">
    <property type="entry name" value="aa-tRNA-synth_Ic"/>
</dbReference>
<comment type="similarity">
    <text evidence="1">Belongs to the class-I aminoacyl-tRNA synthetase family.</text>
</comment>
<dbReference type="EMBL" id="LAZR01042352">
    <property type="protein sequence ID" value="KKL09728.1"/>
    <property type="molecule type" value="Genomic_DNA"/>
</dbReference>
<comment type="caution">
    <text evidence="8">The sequence shown here is derived from an EMBL/GenBank/DDBJ whole genome shotgun (WGS) entry which is preliminary data.</text>
</comment>
<dbReference type="InterPro" id="IPR014729">
    <property type="entry name" value="Rossmann-like_a/b/a_fold"/>
</dbReference>
<dbReference type="NCBIfam" id="TIGR00233">
    <property type="entry name" value="trpS"/>
    <property type="match status" value="1"/>
</dbReference>
<gene>
    <name evidence="8" type="ORF">LCGC14_2562950</name>
</gene>
<evidence type="ECO:0000256" key="5">
    <source>
        <dbReference type="ARBA" id="ARBA00022840"/>
    </source>
</evidence>
<dbReference type="CDD" id="cd00806">
    <property type="entry name" value="TrpRS_core"/>
    <property type="match status" value="1"/>
</dbReference>
<keyword evidence="3" id="KW-0436">Ligase</keyword>
<protein>
    <recommendedName>
        <fullName evidence="2">tryptophan--tRNA ligase</fullName>
        <ecNumber evidence="2">6.1.1.2</ecNumber>
    </recommendedName>
</protein>
<organism evidence="8">
    <name type="scientific">marine sediment metagenome</name>
    <dbReference type="NCBI Taxonomy" id="412755"/>
    <lineage>
        <taxon>unclassified sequences</taxon>
        <taxon>metagenomes</taxon>
        <taxon>ecological metagenomes</taxon>
    </lineage>
</organism>
<dbReference type="Gene3D" id="3.40.50.620">
    <property type="entry name" value="HUPs"/>
    <property type="match status" value="1"/>
</dbReference>
<evidence type="ECO:0000256" key="7">
    <source>
        <dbReference type="ARBA" id="ARBA00023146"/>
    </source>
</evidence>
<feature type="non-terminal residue" evidence="8">
    <location>
        <position position="1"/>
    </location>
</feature>
<dbReference type="AlphaFoldDB" id="A0A0F9DCJ9"/>
<dbReference type="GO" id="GO:0004830">
    <property type="term" value="F:tryptophan-tRNA ligase activity"/>
    <property type="evidence" value="ECO:0007669"/>
    <property type="project" value="UniProtKB-EC"/>
</dbReference>
<evidence type="ECO:0000256" key="4">
    <source>
        <dbReference type="ARBA" id="ARBA00022741"/>
    </source>
</evidence>
<evidence type="ECO:0000256" key="6">
    <source>
        <dbReference type="ARBA" id="ARBA00022917"/>
    </source>
</evidence>
<sequence length="302" mass="34266">SLTSLTIPFDLKQKQKEVIDTIRAYLAAGLDPKKSTLFLQSAVSAHTELAWILMSTITPVGELRRMTQFKEKSGFARRSVNLRKNMTKYPVIDYAALEATNVGLLTYPVLMAADILLYDTKFVPVGHDQLQHLELTRELARRFNKRFGKIFIEPKPLLTETPRLMSLNDPARKMSKSHPAGCLFLDDKPADIRKKIQRAVTDSKNKVQYDKKEANPAVSNLMRIYKELTNKSIREIEQEFSGKGYAEFKKALADVVVDALKVFREKKRTNESLMKVLKRGNVKAVSVATKKLTAVKKRIGLI</sequence>
<evidence type="ECO:0000313" key="8">
    <source>
        <dbReference type="EMBL" id="KKL09728.1"/>
    </source>
</evidence>
<name>A0A0F9DCJ9_9ZZZZ</name>
<dbReference type="GO" id="GO:0006436">
    <property type="term" value="P:tryptophanyl-tRNA aminoacylation"/>
    <property type="evidence" value="ECO:0007669"/>
    <property type="project" value="InterPro"/>
</dbReference>
<dbReference type="InterPro" id="IPR050203">
    <property type="entry name" value="Trp-tRNA_synthetase"/>
</dbReference>
<dbReference type="PANTHER" id="PTHR43766">
    <property type="entry name" value="TRYPTOPHAN--TRNA LIGASE, MITOCHONDRIAL"/>
    <property type="match status" value="1"/>
</dbReference>
<dbReference type="EC" id="6.1.1.2" evidence="2"/>
<accession>A0A0F9DCJ9</accession>
<keyword evidence="6" id="KW-0648">Protein biosynthesis</keyword>
<dbReference type="InterPro" id="IPR002306">
    <property type="entry name" value="Trp-tRNA-ligase"/>
</dbReference>
<dbReference type="GO" id="GO:0005524">
    <property type="term" value="F:ATP binding"/>
    <property type="evidence" value="ECO:0007669"/>
    <property type="project" value="UniProtKB-KW"/>
</dbReference>
<dbReference type="Gene3D" id="1.10.240.10">
    <property type="entry name" value="Tyrosyl-Transfer RNA Synthetase"/>
    <property type="match status" value="1"/>
</dbReference>
<dbReference type="PRINTS" id="PR01039">
    <property type="entry name" value="TRNASYNTHTRP"/>
</dbReference>
<evidence type="ECO:0000256" key="3">
    <source>
        <dbReference type="ARBA" id="ARBA00022598"/>
    </source>
</evidence>
<reference evidence="8" key="1">
    <citation type="journal article" date="2015" name="Nature">
        <title>Complex archaea that bridge the gap between prokaryotes and eukaryotes.</title>
        <authorList>
            <person name="Spang A."/>
            <person name="Saw J.H."/>
            <person name="Jorgensen S.L."/>
            <person name="Zaremba-Niedzwiedzka K."/>
            <person name="Martijn J."/>
            <person name="Lind A.E."/>
            <person name="van Eijk R."/>
            <person name="Schleper C."/>
            <person name="Guy L."/>
            <person name="Ettema T.J."/>
        </authorList>
    </citation>
    <scope>NUCLEOTIDE SEQUENCE</scope>
</reference>
<keyword evidence="4" id="KW-0547">Nucleotide-binding</keyword>
<evidence type="ECO:0000256" key="1">
    <source>
        <dbReference type="ARBA" id="ARBA00005594"/>
    </source>
</evidence>